<feature type="transmembrane region" description="Helical" evidence="6">
    <location>
        <begin position="63"/>
        <end position="80"/>
    </location>
</feature>
<evidence type="ECO:0000313" key="8">
    <source>
        <dbReference type="EMBL" id="SEI01361.1"/>
    </source>
</evidence>
<dbReference type="PANTHER" id="PTHR11102">
    <property type="entry name" value="SEL-1-LIKE PROTEIN"/>
    <property type="match status" value="1"/>
</dbReference>
<dbReference type="InterPro" id="IPR011990">
    <property type="entry name" value="TPR-like_helical_dom_sf"/>
</dbReference>
<dbReference type="OrthoDB" id="1045962at2"/>
<feature type="compositionally biased region" description="Basic and acidic residues" evidence="5">
    <location>
        <begin position="1"/>
        <end position="12"/>
    </location>
</feature>
<dbReference type="EMBL" id="LT629973">
    <property type="protein sequence ID" value="SEI01361.1"/>
    <property type="molecule type" value="Genomic_DNA"/>
</dbReference>
<dbReference type="InterPro" id="IPR035952">
    <property type="entry name" value="Rhomboid-like_sf"/>
</dbReference>
<dbReference type="Proteomes" id="UP000176204">
    <property type="component" value="Chromosome I"/>
</dbReference>
<feature type="domain" description="Peptidase S54 rhomboid" evidence="7">
    <location>
        <begin position="105"/>
        <end position="256"/>
    </location>
</feature>
<feature type="region of interest" description="Disordered" evidence="5">
    <location>
        <begin position="1"/>
        <end position="20"/>
    </location>
</feature>
<dbReference type="KEGG" id="agl:PYTT_2565"/>
<dbReference type="AlphaFoldDB" id="A0A1C7PCB1"/>
<evidence type="ECO:0000259" key="7">
    <source>
        <dbReference type="Pfam" id="PF01694"/>
    </source>
</evidence>
<dbReference type="Pfam" id="PF08238">
    <property type="entry name" value="Sel1"/>
    <property type="match status" value="4"/>
</dbReference>
<dbReference type="InterPro" id="IPR050767">
    <property type="entry name" value="Sel1_AlgK"/>
</dbReference>
<keyword evidence="4 6" id="KW-0472">Membrane</keyword>
<evidence type="ECO:0000256" key="5">
    <source>
        <dbReference type="SAM" id="MobiDB-lite"/>
    </source>
</evidence>
<accession>A0A1C7PCB1</accession>
<evidence type="ECO:0000256" key="6">
    <source>
        <dbReference type="SAM" id="Phobius"/>
    </source>
</evidence>
<dbReference type="Pfam" id="PF01694">
    <property type="entry name" value="Rhomboid"/>
    <property type="match status" value="1"/>
</dbReference>
<feature type="transmembrane region" description="Helical" evidence="6">
    <location>
        <begin position="120"/>
        <end position="140"/>
    </location>
</feature>
<dbReference type="SUPFAM" id="SSF144091">
    <property type="entry name" value="Rhomboid-like"/>
    <property type="match status" value="1"/>
</dbReference>
<dbReference type="GO" id="GO:0004252">
    <property type="term" value="F:serine-type endopeptidase activity"/>
    <property type="evidence" value="ECO:0007669"/>
    <property type="project" value="InterPro"/>
</dbReference>
<feature type="transmembrane region" description="Helical" evidence="6">
    <location>
        <begin position="186"/>
        <end position="205"/>
    </location>
</feature>
<gene>
    <name evidence="8" type="ORF">PYTT_2565</name>
</gene>
<dbReference type="InterPro" id="IPR006597">
    <property type="entry name" value="Sel1-like"/>
</dbReference>
<keyword evidence="2 6" id="KW-0812">Transmembrane</keyword>
<evidence type="ECO:0000256" key="1">
    <source>
        <dbReference type="ARBA" id="ARBA00004141"/>
    </source>
</evidence>
<sequence>MKQYYYKEHAEASPKGPFSESKMERLRSKGIVTPEMLVTVQQDGDWKPVADEKSLRPYPKNRYGAILLLLAVNWLVYFFVSDRSPQDQEQTLNGMASYWACMEDHEWWRCLTGLFVAPDLGILIFSSLSLLLLGVMVAPVMGFSGFLLFYILCGLISTILCLPLASYPASSDGIFSWMLASLFLEFPIPGMLASSCGIASAAIILCSHRRRFGINAGTWSALMLVGAAAFFALSFSQNVFLFITLFGAIVGGFLALPGFIKYNMFLRRESGQTEFRISMRDQWHLSFTVIALLGIATASYLISGDKGGLASYKTAWQCGWTNGETDNSPQAAEAMLAAAKRGYPAACEAVGYRYLKGLDYPPNRKEAVKWFTLAAESGYPQSQYELANAFKEGRGTQASDEQALVWLRKSADAGYGPAVQALAVSYLNGSLGIHDPAKGAALLEQCMAGMRLFEPAKEAAYILGTLYARGEGVGKDPAKAFELYTKAAEQGMADAQWKLALCYKTGEGVASDPVKSIQWMQKAAAQDQPDAIRTLHALRKMLPFSEDTTEADAPKENRPSPVPQD</sequence>
<feature type="transmembrane region" description="Helical" evidence="6">
    <location>
        <begin position="212"/>
        <end position="233"/>
    </location>
</feature>
<keyword evidence="9" id="KW-1185">Reference proteome</keyword>
<organism evidence="8 9">
    <name type="scientific">Akkermansia glycaniphila</name>
    <dbReference type="NCBI Taxonomy" id="1679444"/>
    <lineage>
        <taxon>Bacteria</taxon>
        <taxon>Pseudomonadati</taxon>
        <taxon>Verrucomicrobiota</taxon>
        <taxon>Verrucomicrobiia</taxon>
        <taxon>Verrucomicrobiales</taxon>
        <taxon>Akkermansiaceae</taxon>
        <taxon>Akkermansia</taxon>
    </lineage>
</organism>
<name>A0A1C7PCB1_9BACT</name>
<dbReference type="GO" id="GO:0016020">
    <property type="term" value="C:membrane"/>
    <property type="evidence" value="ECO:0007669"/>
    <property type="project" value="UniProtKB-SubCell"/>
</dbReference>
<evidence type="ECO:0000256" key="2">
    <source>
        <dbReference type="ARBA" id="ARBA00022692"/>
    </source>
</evidence>
<dbReference type="Gene3D" id="1.25.40.10">
    <property type="entry name" value="Tetratricopeptide repeat domain"/>
    <property type="match status" value="2"/>
</dbReference>
<evidence type="ECO:0000313" key="9">
    <source>
        <dbReference type="Proteomes" id="UP000176204"/>
    </source>
</evidence>
<feature type="transmembrane region" description="Helical" evidence="6">
    <location>
        <begin position="239"/>
        <end position="262"/>
    </location>
</feature>
<feature type="region of interest" description="Disordered" evidence="5">
    <location>
        <begin position="543"/>
        <end position="565"/>
    </location>
</feature>
<dbReference type="STRING" id="1679444.PYTT_2565"/>
<evidence type="ECO:0000256" key="4">
    <source>
        <dbReference type="ARBA" id="ARBA00023136"/>
    </source>
</evidence>
<protein>
    <submittedName>
        <fullName evidence="8">Peptidase s54 rhomboid domain</fullName>
    </submittedName>
</protein>
<reference evidence="9" key="1">
    <citation type="submission" date="2016-09" db="EMBL/GenBank/DDBJ databases">
        <authorList>
            <person name="Koehorst J."/>
        </authorList>
    </citation>
    <scope>NUCLEOTIDE SEQUENCE [LARGE SCALE GENOMIC DNA]</scope>
</reference>
<evidence type="ECO:0000256" key="3">
    <source>
        <dbReference type="ARBA" id="ARBA00022989"/>
    </source>
</evidence>
<dbReference type="SMART" id="SM00671">
    <property type="entry name" value="SEL1"/>
    <property type="match status" value="4"/>
</dbReference>
<dbReference type="Gene3D" id="1.20.1540.10">
    <property type="entry name" value="Rhomboid-like"/>
    <property type="match status" value="1"/>
</dbReference>
<dbReference type="InterPro" id="IPR022764">
    <property type="entry name" value="Peptidase_S54_rhomboid_dom"/>
</dbReference>
<comment type="subcellular location">
    <subcellularLocation>
        <location evidence="1">Membrane</location>
        <topology evidence="1">Multi-pass membrane protein</topology>
    </subcellularLocation>
</comment>
<keyword evidence="3 6" id="KW-1133">Transmembrane helix</keyword>
<feature type="transmembrane region" description="Helical" evidence="6">
    <location>
        <begin position="283"/>
        <end position="302"/>
    </location>
</feature>
<feature type="transmembrane region" description="Helical" evidence="6">
    <location>
        <begin position="147"/>
        <end position="166"/>
    </location>
</feature>
<dbReference type="PANTHER" id="PTHR11102:SF160">
    <property type="entry name" value="ERAD-ASSOCIATED E3 UBIQUITIN-PROTEIN LIGASE COMPONENT HRD3"/>
    <property type="match status" value="1"/>
</dbReference>
<proteinExistence type="predicted"/>
<dbReference type="SUPFAM" id="SSF81901">
    <property type="entry name" value="HCP-like"/>
    <property type="match status" value="2"/>
</dbReference>
<dbReference type="RefSeq" id="WP_067774954.1">
    <property type="nucleotide sequence ID" value="NZ_LIGX01000020.1"/>
</dbReference>